<gene>
    <name evidence="2" type="ORF">LKD37_15820</name>
</gene>
<protein>
    <submittedName>
        <fullName evidence="2">Uncharacterized protein</fullName>
    </submittedName>
</protein>
<comment type="caution">
    <text evidence="2">The sequence shown here is derived from an EMBL/GenBank/DDBJ whole genome shotgun (WGS) entry which is preliminary data.</text>
</comment>
<keyword evidence="1" id="KW-0812">Transmembrane</keyword>
<dbReference type="AlphaFoldDB" id="A0AAE3AJ07"/>
<proteinExistence type="predicted"/>
<dbReference type="Proteomes" id="UP001199319">
    <property type="component" value="Unassembled WGS sequence"/>
</dbReference>
<dbReference type="RefSeq" id="WP_302930071.1">
    <property type="nucleotide sequence ID" value="NZ_JAJEPW010000085.1"/>
</dbReference>
<keyword evidence="3" id="KW-1185">Reference proteome</keyword>
<evidence type="ECO:0000313" key="2">
    <source>
        <dbReference type="EMBL" id="MCC2130946.1"/>
    </source>
</evidence>
<feature type="transmembrane region" description="Helical" evidence="1">
    <location>
        <begin position="57"/>
        <end position="78"/>
    </location>
</feature>
<sequence length="81" mass="8338">MEKVKEILLAGGKAALDSAVELGRSVVQLAARLGGTAASFVGKKTCAVVKEHRQPLLLAAAVVSGVLAVGSVVLWLVCRKK</sequence>
<keyword evidence="1" id="KW-1133">Transmembrane helix</keyword>
<evidence type="ECO:0000313" key="3">
    <source>
        <dbReference type="Proteomes" id="UP001199319"/>
    </source>
</evidence>
<accession>A0AAE3AJ07</accession>
<dbReference type="EMBL" id="JAJEPW010000085">
    <property type="protein sequence ID" value="MCC2130946.1"/>
    <property type="molecule type" value="Genomic_DNA"/>
</dbReference>
<evidence type="ECO:0000256" key="1">
    <source>
        <dbReference type="SAM" id="Phobius"/>
    </source>
</evidence>
<organism evidence="2 3">
    <name type="scientific">Brotocaccenecus cirricatena</name>
    <dbReference type="NCBI Taxonomy" id="3064195"/>
    <lineage>
        <taxon>Bacteria</taxon>
        <taxon>Bacillati</taxon>
        <taxon>Bacillota</taxon>
        <taxon>Clostridia</taxon>
        <taxon>Eubacteriales</taxon>
        <taxon>Oscillospiraceae</taxon>
        <taxon>Brotocaccenecus</taxon>
    </lineage>
</organism>
<reference evidence="2" key="1">
    <citation type="submission" date="2021-10" db="EMBL/GenBank/DDBJ databases">
        <title>Anaerobic single-cell dispensing facilitates the cultivation of human gut bacteria.</title>
        <authorList>
            <person name="Afrizal A."/>
        </authorList>
    </citation>
    <scope>NUCLEOTIDE SEQUENCE</scope>
    <source>
        <strain evidence="2">CLA-AA-H272</strain>
    </source>
</reference>
<keyword evidence="1" id="KW-0472">Membrane</keyword>
<name>A0AAE3AJ07_9FIRM</name>